<evidence type="ECO:0000313" key="2">
    <source>
        <dbReference type="Proteomes" id="UP000320421"/>
    </source>
</evidence>
<dbReference type="AlphaFoldDB" id="A0A517PL57"/>
<dbReference type="Proteomes" id="UP000320421">
    <property type="component" value="Chromosome"/>
</dbReference>
<protein>
    <submittedName>
        <fullName evidence="1">Uncharacterized protein</fullName>
    </submittedName>
</protein>
<organism evidence="1 2">
    <name type="scientific">Gimesia chilikensis</name>
    <dbReference type="NCBI Taxonomy" id="2605989"/>
    <lineage>
        <taxon>Bacteria</taxon>
        <taxon>Pseudomonadati</taxon>
        <taxon>Planctomycetota</taxon>
        <taxon>Planctomycetia</taxon>
        <taxon>Planctomycetales</taxon>
        <taxon>Planctomycetaceae</taxon>
        <taxon>Gimesia</taxon>
    </lineage>
</organism>
<reference evidence="1 2" key="1">
    <citation type="submission" date="2019-02" db="EMBL/GenBank/DDBJ databases">
        <title>Deep-cultivation of Planctomycetes and their phenomic and genomic characterization uncovers novel biology.</title>
        <authorList>
            <person name="Wiegand S."/>
            <person name="Jogler M."/>
            <person name="Boedeker C."/>
            <person name="Pinto D."/>
            <person name="Vollmers J."/>
            <person name="Rivas-Marin E."/>
            <person name="Kohn T."/>
            <person name="Peeters S.H."/>
            <person name="Heuer A."/>
            <person name="Rast P."/>
            <person name="Oberbeckmann S."/>
            <person name="Bunk B."/>
            <person name="Jeske O."/>
            <person name="Meyerdierks A."/>
            <person name="Storesund J.E."/>
            <person name="Kallscheuer N."/>
            <person name="Luecker S."/>
            <person name="Lage O.M."/>
            <person name="Pohl T."/>
            <person name="Merkel B.J."/>
            <person name="Hornburger P."/>
            <person name="Mueller R.-W."/>
            <person name="Bruemmer F."/>
            <person name="Labrenz M."/>
            <person name="Spormann A.M."/>
            <person name="Op den Camp H."/>
            <person name="Overmann J."/>
            <person name="Amann R."/>
            <person name="Jetten M.S.M."/>
            <person name="Mascher T."/>
            <person name="Medema M.H."/>
            <person name="Devos D.P."/>
            <person name="Kaster A.-K."/>
            <person name="Ovreas L."/>
            <person name="Rohde M."/>
            <person name="Galperin M.Y."/>
            <person name="Jogler C."/>
        </authorList>
    </citation>
    <scope>NUCLEOTIDE SEQUENCE [LARGE SCALE GENOMIC DNA]</scope>
    <source>
        <strain evidence="1 2">HG66A1</strain>
    </source>
</reference>
<evidence type="ECO:0000313" key="1">
    <source>
        <dbReference type="EMBL" id="QDT20096.1"/>
    </source>
</evidence>
<sequence length="50" mass="5765">MMRDVHVGGAVPLGRMGVWSLIFYHEILETILVGAVSGWDTFYDWCYIRC</sequence>
<gene>
    <name evidence="1" type="ORF">HG66A1_18810</name>
</gene>
<accession>A0A517PL57</accession>
<keyword evidence="2" id="KW-1185">Reference proteome</keyword>
<proteinExistence type="predicted"/>
<name>A0A517PL57_9PLAN</name>
<dbReference type="EMBL" id="CP036266">
    <property type="protein sequence ID" value="QDT20096.1"/>
    <property type="molecule type" value="Genomic_DNA"/>
</dbReference>